<sequence>MRALLRAVGAMLLCASASASAWAAPSPAEVDARTHRLASELRCLVCQNQTLADSTAPLAQDLKQQVREMVAAGRSDDEVLAHLTARYGDFVRYRPPLQASTALLWGGPALLFAAALGGLAWVLRQRSRLAPQDFDPEPGDDHA</sequence>
<evidence type="ECO:0000256" key="5">
    <source>
        <dbReference type="ARBA" id="ARBA00022748"/>
    </source>
</evidence>
<feature type="signal peptide" evidence="7">
    <location>
        <begin position="1"/>
        <end position="23"/>
    </location>
</feature>
<dbReference type="Gene3D" id="1.10.8.640">
    <property type="entry name" value="Cytochrome C biogenesis protein"/>
    <property type="match status" value="1"/>
</dbReference>
<evidence type="ECO:0000256" key="1">
    <source>
        <dbReference type="ARBA" id="ARBA00010342"/>
    </source>
</evidence>
<organism evidence="9 10">
    <name type="scientific">Pelomonas baiyunensis</name>
    <dbReference type="NCBI Taxonomy" id="3299026"/>
    <lineage>
        <taxon>Bacteria</taxon>
        <taxon>Pseudomonadati</taxon>
        <taxon>Pseudomonadota</taxon>
        <taxon>Betaproteobacteria</taxon>
        <taxon>Burkholderiales</taxon>
        <taxon>Sphaerotilaceae</taxon>
        <taxon>Roseateles</taxon>
    </lineage>
</organism>
<keyword evidence="7" id="KW-0812">Transmembrane</keyword>
<keyword evidence="2 7" id="KW-0349">Heme</keyword>
<evidence type="ECO:0000313" key="9">
    <source>
        <dbReference type="EMBL" id="MFG6465316.1"/>
    </source>
</evidence>
<evidence type="ECO:0000256" key="4">
    <source>
        <dbReference type="ARBA" id="ARBA00022729"/>
    </source>
</evidence>
<feature type="chain" id="PRO_5044971486" description="Cytochrome c-type biogenesis protein" evidence="7">
    <location>
        <begin position="24"/>
        <end position="143"/>
    </location>
</feature>
<dbReference type="InterPro" id="IPR051263">
    <property type="entry name" value="C-type_cytochrome_biogenesis"/>
</dbReference>
<keyword evidence="3 7" id="KW-0479">Metal-binding</keyword>
<accession>A0ABW7GTM2</accession>
<dbReference type="RefSeq" id="WP_394380612.1">
    <property type="nucleotide sequence ID" value="NZ_JBIGIB010000001.1"/>
</dbReference>
<keyword evidence="4 7" id="KW-0732">Signal</keyword>
<dbReference type="PANTHER" id="PTHR47870:SF1">
    <property type="entry name" value="CYTOCHROME C-TYPE BIOGENESIS PROTEIN CCMH"/>
    <property type="match status" value="1"/>
</dbReference>
<dbReference type="EMBL" id="JBIGIB010000001">
    <property type="protein sequence ID" value="MFG6465316.1"/>
    <property type="molecule type" value="Genomic_DNA"/>
</dbReference>
<evidence type="ECO:0000256" key="6">
    <source>
        <dbReference type="ARBA" id="ARBA00023004"/>
    </source>
</evidence>
<dbReference type="CDD" id="cd16378">
    <property type="entry name" value="CcmH_N"/>
    <property type="match status" value="1"/>
</dbReference>
<gene>
    <name evidence="9" type="ORF">ACG01O_01705</name>
</gene>
<reference evidence="9 10" key="1">
    <citation type="submission" date="2024-08" db="EMBL/GenBank/DDBJ databases">
        <authorList>
            <person name="Lu H."/>
        </authorList>
    </citation>
    <scope>NUCLEOTIDE SEQUENCE [LARGE SCALE GENOMIC DNA]</scope>
    <source>
        <strain evidence="9 10">BYS87W</strain>
    </source>
</reference>
<dbReference type="PANTHER" id="PTHR47870">
    <property type="entry name" value="CYTOCHROME C-TYPE BIOGENESIS PROTEIN CCMH"/>
    <property type="match status" value="1"/>
</dbReference>
<evidence type="ECO:0000256" key="7">
    <source>
        <dbReference type="RuleBase" id="RU364112"/>
    </source>
</evidence>
<keyword evidence="10" id="KW-1185">Reference proteome</keyword>
<evidence type="ECO:0000256" key="3">
    <source>
        <dbReference type="ARBA" id="ARBA00022723"/>
    </source>
</evidence>
<comment type="caution">
    <text evidence="9">The sequence shown here is derived from an EMBL/GenBank/DDBJ whole genome shotgun (WGS) entry which is preliminary data.</text>
</comment>
<proteinExistence type="inferred from homology"/>
<evidence type="ECO:0000259" key="8">
    <source>
        <dbReference type="Pfam" id="PF03918"/>
    </source>
</evidence>
<dbReference type="Proteomes" id="UP001606303">
    <property type="component" value="Unassembled WGS sequence"/>
</dbReference>
<feature type="transmembrane region" description="Helical" evidence="7">
    <location>
        <begin position="102"/>
        <end position="123"/>
    </location>
</feature>
<protein>
    <recommendedName>
        <fullName evidence="7">Cytochrome c-type biogenesis protein</fullName>
    </recommendedName>
</protein>
<keyword evidence="7" id="KW-0472">Membrane</keyword>
<keyword evidence="6 7" id="KW-0408">Iron</keyword>
<keyword evidence="7" id="KW-1133">Transmembrane helix</keyword>
<dbReference type="InterPro" id="IPR038297">
    <property type="entry name" value="CcmH/CycL/NrfF/Ccl2_sf"/>
</dbReference>
<comment type="function">
    <text evidence="7">Possible subunit of a heme lyase.</text>
</comment>
<evidence type="ECO:0000256" key="2">
    <source>
        <dbReference type="ARBA" id="ARBA00022617"/>
    </source>
</evidence>
<evidence type="ECO:0000313" key="10">
    <source>
        <dbReference type="Proteomes" id="UP001606303"/>
    </source>
</evidence>
<keyword evidence="5" id="KW-0201">Cytochrome c-type biogenesis</keyword>
<name>A0ABW7GTM2_9BURK</name>
<feature type="domain" description="CcmH/CycL/Ccl2/NrfF N-terminal" evidence="8">
    <location>
        <begin position="13"/>
        <end position="130"/>
    </location>
</feature>
<comment type="similarity">
    <text evidence="1 7">Belongs to the CcmH/CycL/Ccl2/NrfF family.</text>
</comment>
<dbReference type="Pfam" id="PF03918">
    <property type="entry name" value="CcmH"/>
    <property type="match status" value="1"/>
</dbReference>
<dbReference type="InterPro" id="IPR005616">
    <property type="entry name" value="CcmH/CycL/Ccl2/NrfF_N"/>
</dbReference>